<dbReference type="GO" id="GO:0060325">
    <property type="term" value="P:face morphogenesis"/>
    <property type="evidence" value="ECO:0007669"/>
    <property type="project" value="Ensembl"/>
</dbReference>
<reference evidence="15" key="2">
    <citation type="submission" date="2025-08" db="UniProtKB">
        <authorList>
            <consortium name="Ensembl"/>
        </authorList>
    </citation>
    <scope>IDENTIFICATION</scope>
</reference>
<dbReference type="GO" id="GO:0043583">
    <property type="term" value="P:ear development"/>
    <property type="evidence" value="ECO:0007669"/>
    <property type="project" value="Ensembl"/>
</dbReference>
<dbReference type="GO" id="GO:0001822">
    <property type="term" value="P:kidney development"/>
    <property type="evidence" value="ECO:0007669"/>
    <property type="project" value="Ensembl"/>
</dbReference>
<dbReference type="GO" id="GO:0061205">
    <property type="term" value="P:paramesonephric duct development"/>
    <property type="evidence" value="ECO:0007669"/>
    <property type="project" value="Ensembl"/>
</dbReference>
<evidence type="ECO:0000313" key="16">
    <source>
        <dbReference type="Proteomes" id="UP000694554"/>
    </source>
</evidence>
<dbReference type="PANTHER" id="PTHR21444">
    <property type="entry name" value="COILED-COIL DOMAIN-CONTAINING PROTEIN 180"/>
    <property type="match status" value="1"/>
</dbReference>
<dbReference type="GO" id="GO:0032991">
    <property type="term" value="C:protein-containing complex"/>
    <property type="evidence" value="ECO:0007669"/>
    <property type="project" value="Ensembl"/>
</dbReference>
<evidence type="ECO:0000256" key="13">
    <source>
        <dbReference type="SAM" id="MobiDB-lite"/>
    </source>
</evidence>
<reference evidence="15" key="1">
    <citation type="submission" date="2019-08" db="EMBL/GenBank/DDBJ databases">
        <title>Phocoena sinus (Vaquita) genome, mPhoSin1, primary haplotype.</title>
        <authorList>
            <person name="Morin P."/>
            <person name="Mountcastle J."/>
            <person name="Fungtammasan C."/>
            <person name="Rhie A."/>
            <person name="Rojas-Bracho L."/>
            <person name="Smith C.R."/>
            <person name="Taylor B.L."/>
            <person name="Gulland F.M.D."/>
            <person name="Musser W."/>
            <person name="Houck M."/>
            <person name="Haase B."/>
            <person name="Paez S."/>
            <person name="Howe K."/>
            <person name="Torrance J."/>
            <person name="Formenti G."/>
            <person name="Phillippy A."/>
            <person name="Ryder O."/>
            <person name="Jarvis E.D."/>
            <person name="Fedrigo O."/>
        </authorList>
    </citation>
    <scope>NUCLEOTIDE SEQUENCE [LARGE SCALE GENOMIC DNA]</scope>
</reference>
<feature type="region of interest" description="Disordered" evidence="13">
    <location>
        <begin position="26"/>
        <end position="63"/>
    </location>
</feature>
<accession>A0A8C9BBN2</accession>
<dbReference type="GO" id="GO:0060426">
    <property type="term" value="P:lung vasculature development"/>
    <property type="evidence" value="ECO:0007669"/>
    <property type="project" value="Ensembl"/>
</dbReference>
<comment type="subunit">
    <text evidence="12">Homodimer. Interacts with JAK2 and STAT5. Interacts (via extracellular domains) with RBP4. Interacts (via cytoplasmic domains) with RBP1.</text>
</comment>
<dbReference type="GO" id="GO:0042297">
    <property type="term" value="P:vocal learning"/>
    <property type="evidence" value="ECO:0007669"/>
    <property type="project" value="Ensembl"/>
</dbReference>
<dbReference type="Pfam" id="PF14752">
    <property type="entry name" value="RBP_receptor"/>
    <property type="match status" value="1"/>
</dbReference>
<feature type="transmembrane region" description="Helical" evidence="14">
    <location>
        <begin position="353"/>
        <end position="373"/>
    </location>
</feature>
<dbReference type="InterPro" id="IPR026612">
    <property type="entry name" value="STRA6-like"/>
</dbReference>
<keyword evidence="9 14" id="KW-0472">Membrane</keyword>
<evidence type="ECO:0000256" key="3">
    <source>
        <dbReference type="ARBA" id="ARBA00022448"/>
    </source>
</evidence>
<dbReference type="GO" id="GO:0061156">
    <property type="term" value="P:pulmonary artery morphogenesis"/>
    <property type="evidence" value="ECO:0007669"/>
    <property type="project" value="Ensembl"/>
</dbReference>
<dbReference type="GO" id="GO:0030325">
    <property type="term" value="P:adrenal gland development"/>
    <property type="evidence" value="ECO:0007669"/>
    <property type="project" value="Ensembl"/>
</dbReference>
<evidence type="ECO:0000256" key="11">
    <source>
        <dbReference type="ARBA" id="ARBA00031015"/>
    </source>
</evidence>
<evidence type="ECO:0000256" key="4">
    <source>
        <dbReference type="ARBA" id="ARBA00022475"/>
    </source>
</evidence>
<feature type="transmembrane region" description="Helical" evidence="14">
    <location>
        <begin position="470"/>
        <end position="489"/>
    </location>
</feature>
<evidence type="ECO:0000256" key="12">
    <source>
        <dbReference type="ARBA" id="ARBA00047156"/>
    </source>
</evidence>
<evidence type="ECO:0000256" key="10">
    <source>
        <dbReference type="ARBA" id="ARBA00023170"/>
    </source>
</evidence>
<evidence type="ECO:0000313" key="15">
    <source>
        <dbReference type="Ensembl" id="ENSPSNP00000003725.1"/>
    </source>
</evidence>
<dbReference type="GO" id="GO:0043585">
    <property type="term" value="P:nose morphogenesis"/>
    <property type="evidence" value="ECO:0007669"/>
    <property type="project" value="Ensembl"/>
</dbReference>
<dbReference type="GO" id="GO:0007631">
    <property type="term" value="P:feeding behavior"/>
    <property type="evidence" value="ECO:0007669"/>
    <property type="project" value="Ensembl"/>
</dbReference>
<feature type="transmembrane region" description="Helical" evidence="14">
    <location>
        <begin position="501"/>
        <end position="522"/>
    </location>
</feature>
<feature type="transmembrane region" description="Helical" evidence="14">
    <location>
        <begin position="79"/>
        <end position="99"/>
    </location>
</feature>
<dbReference type="GO" id="GO:0048520">
    <property type="term" value="P:positive regulation of behavior"/>
    <property type="evidence" value="ECO:0007669"/>
    <property type="project" value="Ensembl"/>
</dbReference>
<protein>
    <recommendedName>
        <fullName evidence="2">Receptor for retinol uptake STRA6</fullName>
    </recommendedName>
    <alternativeName>
        <fullName evidence="11">Retinol-binding protein receptor STRA6</fullName>
    </alternativeName>
</protein>
<evidence type="ECO:0000256" key="1">
    <source>
        <dbReference type="ARBA" id="ARBA00004651"/>
    </source>
</evidence>
<dbReference type="GO" id="GO:0016918">
    <property type="term" value="F:retinal binding"/>
    <property type="evidence" value="ECO:0007669"/>
    <property type="project" value="UniProtKB-KW"/>
</dbReference>
<keyword evidence="10" id="KW-0675">Receptor</keyword>
<dbReference type="GO" id="GO:0048589">
    <property type="term" value="P:developmental growth"/>
    <property type="evidence" value="ECO:0007669"/>
    <property type="project" value="Ensembl"/>
</dbReference>
<dbReference type="Proteomes" id="UP000694554">
    <property type="component" value="Chromosome 2"/>
</dbReference>
<dbReference type="GO" id="GO:0005886">
    <property type="term" value="C:plasma membrane"/>
    <property type="evidence" value="ECO:0007669"/>
    <property type="project" value="UniProtKB-SubCell"/>
</dbReference>
<dbReference type="GO" id="GO:0060900">
    <property type="term" value="P:embryonic camera-type eye formation"/>
    <property type="evidence" value="ECO:0007669"/>
    <property type="project" value="Ensembl"/>
</dbReference>
<gene>
    <name evidence="15" type="primary">STRA6</name>
</gene>
<dbReference type="GO" id="GO:0050905">
    <property type="term" value="P:neuromuscular process"/>
    <property type="evidence" value="ECO:0007669"/>
    <property type="project" value="Ensembl"/>
</dbReference>
<dbReference type="GO" id="GO:0061038">
    <property type="term" value="P:uterus morphogenesis"/>
    <property type="evidence" value="ECO:0007669"/>
    <property type="project" value="Ensembl"/>
</dbReference>
<dbReference type="GO" id="GO:0019841">
    <property type="term" value="F:retinol binding"/>
    <property type="evidence" value="ECO:0007669"/>
    <property type="project" value="UniProtKB-KW"/>
</dbReference>
<evidence type="ECO:0000256" key="8">
    <source>
        <dbReference type="ARBA" id="ARBA00023072"/>
    </source>
</evidence>
<sequence>MCGRFGAGTEGSGFFPLVWGSEGKRQRMSTQAAGNQTSSGATDDDDSYGSWYIDEPQGGQELEPEGLVPSCHPSVPPGLYHACLAVLSILVLLLLAMLVKRRQLWPHCGHGRPGLPSPVDFLAGDRPWTVPAAVFTVLFSSLCLLLPTEDPLPFLTLALPPDQDGETETPRGPWKILALLYYPALYYPLAVCATVSHGAAHLLGSVLSWAHLGVQVWHRAECPVSPKIYRYYSLLASLPLLLGLGFLSLWYPVQLVKSFSRGATAGSEGLRNSYSEEYLRTLLCQKKLKSSSHTSKQGFLSRAWIYFRHCIYTPQRGFRLPLKLVLSVTLTGTAIYQVALLLLVGVIPTIQKVRAGITADISYLLAGFGIVLSEDRQEVVELVKHYLWALEVCYISALVLSCLFTFLMLTRSLVTHRANLRALRRGGALDMGPRPLSPRPSRQAIFCWMSFTAYQTAFTCLGLLVQQILFFLGTLALTFLVFMPVFHGRNLLLLRSLKSSWPFWLTLALAVTLQNMAAHWVFLDTHHGRPELTNRRAVYAATFLLFPINVLVGAMMATWRVLLSALYNAVHLGQMDLSLLPPRAATFDPGYHTYCNFLKMEASQSHPASTAFCVLLLRTRRPQPRTAPRDGLRLGEEEEGVQLLQTKDRLAKGAGPRVGRGRARWGLAYTLLHNPALQAFRKTALSDARANGAQP</sequence>
<dbReference type="GO" id="GO:0061143">
    <property type="term" value="P:alveolar primary septum development"/>
    <property type="evidence" value="ECO:0007669"/>
    <property type="project" value="Ensembl"/>
</dbReference>
<evidence type="ECO:0000256" key="2">
    <source>
        <dbReference type="ARBA" id="ARBA00014411"/>
    </source>
</evidence>
<keyword evidence="3" id="KW-0813">Transport</keyword>
<dbReference type="AlphaFoldDB" id="A0A8C9BBN2"/>
<keyword evidence="8" id="KW-0683">Retinol-binding</keyword>
<keyword evidence="5 14" id="KW-0812">Transmembrane</keyword>
<feature type="transmembrane region" description="Helical" evidence="14">
    <location>
        <begin position="385"/>
        <end position="409"/>
    </location>
</feature>
<reference evidence="15" key="3">
    <citation type="submission" date="2025-09" db="UniProtKB">
        <authorList>
            <consortium name="Ensembl"/>
        </authorList>
    </citation>
    <scope>IDENTIFICATION</scope>
</reference>
<organism evidence="15 16">
    <name type="scientific">Phocoena sinus</name>
    <name type="common">Vaquita</name>
    <dbReference type="NCBI Taxonomy" id="42100"/>
    <lineage>
        <taxon>Eukaryota</taxon>
        <taxon>Metazoa</taxon>
        <taxon>Chordata</taxon>
        <taxon>Craniata</taxon>
        <taxon>Vertebrata</taxon>
        <taxon>Euteleostomi</taxon>
        <taxon>Mammalia</taxon>
        <taxon>Eutheria</taxon>
        <taxon>Laurasiatheria</taxon>
        <taxon>Artiodactyla</taxon>
        <taxon>Whippomorpha</taxon>
        <taxon>Cetacea</taxon>
        <taxon>Odontoceti</taxon>
        <taxon>Phocoenidae</taxon>
        <taxon>Phocoena</taxon>
    </lineage>
</organism>
<comment type="subcellular location">
    <subcellularLocation>
        <location evidence="1">Cell membrane</location>
        <topology evidence="1">Multi-pass membrane protein</topology>
    </subcellularLocation>
</comment>
<dbReference type="GO" id="GO:0048566">
    <property type="term" value="P:embryonic digestive tract development"/>
    <property type="evidence" value="ECO:0007669"/>
    <property type="project" value="Ensembl"/>
</dbReference>
<dbReference type="PANTHER" id="PTHR21444:SF16">
    <property type="entry name" value="RECEPTOR FOR RETINOL UPTAKE STRA6"/>
    <property type="match status" value="1"/>
</dbReference>
<proteinExistence type="predicted"/>
<evidence type="ECO:0000256" key="7">
    <source>
        <dbReference type="ARBA" id="ARBA00022989"/>
    </source>
</evidence>
<feature type="transmembrane region" description="Helical" evidence="14">
    <location>
        <begin position="324"/>
        <end position="346"/>
    </location>
</feature>
<feature type="transmembrane region" description="Helical" evidence="14">
    <location>
        <begin position="231"/>
        <end position="251"/>
    </location>
</feature>
<dbReference type="GO" id="GO:0060539">
    <property type="term" value="P:diaphragm development"/>
    <property type="evidence" value="ECO:0007669"/>
    <property type="project" value="Ensembl"/>
</dbReference>
<evidence type="ECO:0000256" key="6">
    <source>
        <dbReference type="ARBA" id="ARBA00022893"/>
    </source>
</evidence>
<evidence type="ECO:0000256" key="5">
    <source>
        <dbReference type="ARBA" id="ARBA00022692"/>
    </source>
</evidence>
<dbReference type="GO" id="GO:0061029">
    <property type="term" value="P:eyelid development in camera-type eye"/>
    <property type="evidence" value="ECO:0007669"/>
    <property type="project" value="Ensembl"/>
</dbReference>
<dbReference type="GO" id="GO:0034632">
    <property type="term" value="F:retinol transmembrane transporter activity"/>
    <property type="evidence" value="ECO:0007669"/>
    <property type="project" value="Ensembl"/>
</dbReference>
<name>A0A8C9BBN2_PHOSS</name>
<dbReference type="GO" id="GO:0030540">
    <property type="term" value="P:female genitalia development"/>
    <property type="evidence" value="ECO:0007669"/>
    <property type="project" value="Ensembl"/>
</dbReference>
<keyword evidence="7 14" id="KW-1133">Transmembrane helix</keyword>
<dbReference type="GO" id="GO:0038023">
    <property type="term" value="F:signaling receptor activity"/>
    <property type="evidence" value="ECO:0007669"/>
    <property type="project" value="InterPro"/>
</dbReference>
<dbReference type="GO" id="GO:0097070">
    <property type="term" value="P:ductus arteriosus closure"/>
    <property type="evidence" value="ECO:0007669"/>
    <property type="project" value="Ensembl"/>
</dbReference>
<keyword evidence="16" id="KW-1185">Reference proteome</keyword>
<keyword evidence="4" id="KW-1003">Cell membrane</keyword>
<feature type="transmembrane region" description="Helical" evidence="14">
    <location>
        <begin position="537"/>
        <end position="559"/>
    </location>
</feature>
<dbReference type="GO" id="GO:0003281">
    <property type="term" value="P:ventricular septum development"/>
    <property type="evidence" value="ECO:0007669"/>
    <property type="project" value="Ensembl"/>
</dbReference>
<evidence type="ECO:0000256" key="14">
    <source>
        <dbReference type="SAM" id="Phobius"/>
    </source>
</evidence>
<dbReference type="GeneTree" id="ENSGT00940000153246"/>
<dbReference type="GO" id="GO:0048745">
    <property type="term" value="P:smooth muscle tissue development"/>
    <property type="evidence" value="ECO:0007669"/>
    <property type="project" value="Ensembl"/>
</dbReference>
<feature type="compositionally biased region" description="Polar residues" evidence="13">
    <location>
        <begin position="28"/>
        <end position="41"/>
    </location>
</feature>
<dbReference type="GO" id="GO:0071939">
    <property type="term" value="P:vitamin A import into cell"/>
    <property type="evidence" value="ECO:0007669"/>
    <property type="project" value="TreeGrafter"/>
</dbReference>
<dbReference type="Ensembl" id="ENSPSNT00000004272.1">
    <property type="protein sequence ID" value="ENSPSNP00000003725.1"/>
    <property type="gene ID" value="ENSPSNG00000002779.1"/>
</dbReference>
<keyword evidence="6" id="KW-0845">Vitamin A</keyword>
<dbReference type="GO" id="GO:0003184">
    <property type="term" value="P:pulmonary valve morphogenesis"/>
    <property type="evidence" value="ECO:0007669"/>
    <property type="project" value="Ensembl"/>
</dbReference>
<dbReference type="GO" id="GO:0048546">
    <property type="term" value="P:digestive tract morphogenesis"/>
    <property type="evidence" value="ECO:0007669"/>
    <property type="project" value="Ensembl"/>
</dbReference>
<evidence type="ECO:0000256" key="9">
    <source>
        <dbReference type="ARBA" id="ARBA00023136"/>
    </source>
</evidence>